<accession>A0ABW4E1L5</accession>
<dbReference type="RefSeq" id="WP_131572524.1">
    <property type="nucleotide sequence ID" value="NZ_CBCSAJ010000001.1"/>
</dbReference>
<feature type="compositionally biased region" description="Polar residues" evidence="1">
    <location>
        <begin position="76"/>
        <end position="88"/>
    </location>
</feature>
<feature type="region of interest" description="Disordered" evidence="1">
    <location>
        <begin position="75"/>
        <end position="100"/>
    </location>
</feature>
<evidence type="ECO:0000256" key="1">
    <source>
        <dbReference type="SAM" id="MobiDB-lite"/>
    </source>
</evidence>
<comment type="caution">
    <text evidence="2">The sequence shown here is derived from an EMBL/GenBank/DDBJ whole genome shotgun (WGS) entry which is preliminary data.</text>
</comment>
<dbReference type="EMBL" id="JBHTOQ010000036">
    <property type="protein sequence ID" value="MFD1482888.1"/>
    <property type="molecule type" value="Genomic_DNA"/>
</dbReference>
<evidence type="ECO:0000313" key="3">
    <source>
        <dbReference type="Proteomes" id="UP001597302"/>
    </source>
</evidence>
<sequence length="155" mass="16294">MTRHLVPSTRIALLHAALCRALRWMLVLPFVVLAGLGPGTMVEAADDGGMRFVLCTGQGMVEAIMMPDGQVHLSGSAYQTGPDQTGQDHPQPGPSPAEQPCAWALQGQPVLADSAIGLDPPLVLRLATAFVVDIPLHLRRADVLTPAARGPPAIL</sequence>
<name>A0ABW4E1L5_9RHOB</name>
<reference evidence="3" key="1">
    <citation type="journal article" date="2019" name="Int. J. Syst. Evol. Microbiol.">
        <title>The Global Catalogue of Microorganisms (GCM) 10K type strain sequencing project: providing services to taxonomists for standard genome sequencing and annotation.</title>
        <authorList>
            <consortium name="The Broad Institute Genomics Platform"/>
            <consortium name="The Broad Institute Genome Sequencing Center for Infectious Disease"/>
            <person name="Wu L."/>
            <person name="Ma J."/>
        </authorList>
    </citation>
    <scope>NUCLEOTIDE SEQUENCE [LARGE SCALE GENOMIC DNA]</scope>
    <source>
        <strain evidence="3">CCM 8875</strain>
    </source>
</reference>
<evidence type="ECO:0008006" key="4">
    <source>
        <dbReference type="Google" id="ProtNLM"/>
    </source>
</evidence>
<keyword evidence="3" id="KW-1185">Reference proteome</keyword>
<dbReference type="Proteomes" id="UP001597302">
    <property type="component" value="Unassembled WGS sequence"/>
</dbReference>
<gene>
    <name evidence="2" type="ORF">ACFQ5P_16445</name>
</gene>
<proteinExistence type="predicted"/>
<protein>
    <recommendedName>
        <fullName evidence="4">DUF2946 domain-containing protein</fullName>
    </recommendedName>
</protein>
<organism evidence="2 3">
    <name type="scientific">Paracoccus nototheniae</name>
    <dbReference type="NCBI Taxonomy" id="2489002"/>
    <lineage>
        <taxon>Bacteria</taxon>
        <taxon>Pseudomonadati</taxon>
        <taxon>Pseudomonadota</taxon>
        <taxon>Alphaproteobacteria</taxon>
        <taxon>Rhodobacterales</taxon>
        <taxon>Paracoccaceae</taxon>
        <taxon>Paracoccus</taxon>
    </lineage>
</organism>
<evidence type="ECO:0000313" key="2">
    <source>
        <dbReference type="EMBL" id="MFD1482888.1"/>
    </source>
</evidence>